<feature type="domain" description="NADP-dependent oxidoreductase" evidence="5">
    <location>
        <begin position="15"/>
        <end position="339"/>
    </location>
</feature>
<dbReference type="InterPro" id="IPR023210">
    <property type="entry name" value="NADP_OxRdtase_dom"/>
</dbReference>
<evidence type="ECO:0000256" key="2">
    <source>
        <dbReference type="ARBA" id="ARBA00023002"/>
    </source>
</evidence>
<dbReference type="InterPro" id="IPR036812">
    <property type="entry name" value="NAD(P)_OxRdtase_dom_sf"/>
</dbReference>
<dbReference type="KEGG" id="asol:BEN76_07485"/>
<keyword evidence="1" id="KW-0521">NADP</keyword>
<evidence type="ECO:0000256" key="3">
    <source>
        <dbReference type="ARBA" id="ARBA00038157"/>
    </source>
</evidence>
<dbReference type="RefSeq" id="WP_076032733.1">
    <property type="nucleotide sequence ID" value="NZ_CP016896.1"/>
</dbReference>
<dbReference type="PANTHER" id="PTHR43364:SF4">
    <property type="entry name" value="NAD(P)-LINKED OXIDOREDUCTASE SUPERFAMILY PROTEIN"/>
    <property type="match status" value="1"/>
</dbReference>
<dbReference type="Gene3D" id="3.20.20.100">
    <property type="entry name" value="NADP-dependent oxidoreductase domain"/>
    <property type="match status" value="1"/>
</dbReference>
<name>A0A1P8EI45_9GAMM</name>
<keyword evidence="2" id="KW-0560">Oxidoreductase</keyword>
<dbReference type="EMBL" id="CP016896">
    <property type="protein sequence ID" value="APV35868.1"/>
    <property type="molecule type" value="Genomic_DNA"/>
</dbReference>
<evidence type="ECO:0000256" key="4">
    <source>
        <dbReference type="ARBA" id="ARBA00070119"/>
    </source>
</evidence>
<evidence type="ECO:0000313" key="7">
    <source>
        <dbReference type="Proteomes" id="UP000185674"/>
    </source>
</evidence>
<dbReference type="PANTHER" id="PTHR43364">
    <property type="entry name" value="NADH-SPECIFIC METHYLGLYOXAL REDUCTASE-RELATED"/>
    <property type="match status" value="1"/>
</dbReference>
<dbReference type="GO" id="GO:0016491">
    <property type="term" value="F:oxidoreductase activity"/>
    <property type="evidence" value="ECO:0007669"/>
    <property type="project" value="UniProtKB-KW"/>
</dbReference>
<evidence type="ECO:0000259" key="5">
    <source>
        <dbReference type="Pfam" id="PF00248"/>
    </source>
</evidence>
<dbReference type="AlphaFoldDB" id="A0A1P8EI45"/>
<dbReference type="CDD" id="cd19094">
    <property type="entry name" value="AKR_Tas-like"/>
    <property type="match status" value="1"/>
</dbReference>
<dbReference type="eggNOG" id="COG0667">
    <property type="taxonomic scope" value="Bacteria"/>
</dbReference>
<dbReference type="STRING" id="487316.BEN76_07485"/>
<dbReference type="PRINTS" id="PR00069">
    <property type="entry name" value="ALDKETRDTASE"/>
</dbReference>
<evidence type="ECO:0000256" key="1">
    <source>
        <dbReference type="ARBA" id="ARBA00022857"/>
    </source>
</evidence>
<evidence type="ECO:0000313" key="6">
    <source>
        <dbReference type="EMBL" id="APV35868.1"/>
    </source>
</evidence>
<comment type="similarity">
    <text evidence="3">Belongs to the aldo/keto reductase family. Aldo/keto reductase 2 subfamily.</text>
</comment>
<proteinExistence type="inferred from homology"/>
<dbReference type="Proteomes" id="UP000185674">
    <property type="component" value="Chromosome"/>
</dbReference>
<dbReference type="InterPro" id="IPR050523">
    <property type="entry name" value="AKR_Detox_Biosynth"/>
</dbReference>
<dbReference type="SUPFAM" id="SSF51430">
    <property type="entry name" value="NAD(P)-linked oxidoreductase"/>
    <property type="match status" value="1"/>
</dbReference>
<organism evidence="6 7">
    <name type="scientific">Acinetobacter soli</name>
    <dbReference type="NCBI Taxonomy" id="487316"/>
    <lineage>
        <taxon>Bacteria</taxon>
        <taxon>Pseudomonadati</taxon>
        <taxon>Pseudomonadota</taxon>
        <taxon>Gammaproteobacteria</taxon>
        <taxon>Moraxellales</taxon>
        <taxon>Moraxellaceae</taxon>
        <taxon>Acinetobacter</taxon>
    </lineage>
</organism>
<sequence length="348" mass="39469">MQFNRLGHSDIKVPEICLGTMTFGEQNSQQEAFEQLHYALEQGINFWDTAEMYSVPPKPETYGATEKILGQWFAQHGRRDQVFLASKIAGPAFGGSHIREGETRFGQHISEALDLSLKRLHTDYIDLYQLHWPERNTNFFGTLGYANAQAEAEYDVQAMHDTLIALQKEIQNGRIRYIGLSNETPWGTMKFLSLAKELGVDRFVSIQNPYNLLNRTYEVGMSEIARYEGIGLLAYSPLAFGYLTGKFRHGARPANARVTLFPRFTRYSNPQSEWATERYAQLAEQHGLTLTQLALAFIKQQFFVTSTIIGATSLDQLKENIAAFDLTLDPALLQEIEKIHIQQPNPAP</sequence>
<reference evidence="6 7" key="1">
    <citation type="submission" date="2016-08" db="EMBL/GenBank/DDBJ databases">
        <title>Complete genome sequence of Acinetobacter baylyi strain GFJ2.</title>
        <authorList>
            <person name="Tabata M."/>
            <person name="Kuboki S."/>
            <person name="Gibu N."/>
            <person name="Kinouchi Y."/>
            <person name="Vangnai A."/>
            <person name="Kasai D."/>
            <person name="Fukuda M."/>
        </authorList>
    </citation>
    <scope>NUCLEOTIDE SEQUENCE [LARGE SCALE GENOMIC DNA]</scope>
    <source>
        <strain evidence="6 7">GFJ2</strain>
    </source>
</reference>
<dbReference type="NCBIfam" id="NF007912">
    <property type="entry name" value="PRK10625.1"/>
    <property type="match status" value="1"/>
</dbReference>
<gene>
    <name evidence="6" type="ORF">BEN76_07485</name>
</gene>
<accession>A0A1P8EI45</accession>
<dbReference type="Pfam" id="PF00248">
    <property type="entry name" value="Aldo_ket_red"/>
    <property type="match status" value="1"/>
</dbReference>
<dbReference type="FunFam" id="3.20.20.100:FF:000005">
    <property type="entry name" value="NADP(H)-dependent aldo-keto reductase"/>
    <property type="match status" value="1"/>
</dbReference>
<protein>
    <recommendedName>
        <fullName evidence="4">Protein tas</fullName>
    </recommendedName>
</protein>
<dbReference type="InterPro" id="IPR020471">
    <property type="entry name" value="AKR"/>
</dbReference>